<organism evidence="3 4">
    <name type="scientific">Actinomadura physcomitrii</name>
    <dbReference type="NCBI Taxonomy" id="2650748"/>
    <lineage>
        <taxon>Bacteria</taxon>
        <taxon>Bacillati</taxon>
        <taxon>Actinomycetota</taxon>
        <taxon>Actinomycetes</taxon>
        <taxon>Streptosporangiales</taxon>
        <taxon>Thermomonosporaceae</taxon>
        <taxon>Actinomadura</taxon>
    </lineage>
</organism>
<dbReference type="Gene3D" id="2.160.20.120">
    <property type="match status" value="1"/>
</dbReference>
<dbReference type="AlphaFoldDB" id="A0A6I4MPT7"/>
<dbReference type="Pfam" id="PF13349">
    <property type="entry name" value="DUF4097"/>
    <property type="match status" value="1"/>
</dbReference>
<proteinExistence type="predicted"/>
<evidence type="ECO:0000259" key="2">
    <source>
        <dbReference type="Pfam" id="PF13349"/>
    </source>
</evidence>
<feature type="chain" id="PRO_5039621235" evidence="1">
    <location>
        <begin position="23"/>
        <end position="312"/>
    </location>
</feature>
<feature type="domain" description="DUF4097" evidence="2">
    <location>
        <begin position="47"/>
        <end position="310"/>
    </location>
</feature>
<dbReference type="Proteomes" id="UP000462055">
    <property type="component" value="Unassembled WGS sequence"/>
</dbReference>
<dbReference type="PROSITE" id="PS51257">
    <property type="entry name" value="PROKAR_LIPOPROTEIN"/>
    <property type="match status" value="1"/>
</dbReference>
<evidence type="ECO:0000256" key="1">
    <source>
        <dbReference type="SAM" id="SignalP"/>
    </source>
</evidence>
<sequence length="312" mass="31354">MKTLAGAAALAGTMAVASAAVAGCGLSFSRHAEDRSYTAPAGVAALKVSPGDGSVQITASDSPGIKVTEHLRWSNDRNKPKPRHTVDGRTLSLSAKCGHSVIGSNPCRISYRIQVPRATAVDVRGGAGSIRVTGLAGPVRLRGDTGAVTATDLRTSSATLSAGPGNVRVTGRAGTADLRTDTGSINAAGLVSDRLTAHAGSGGVRLGGRIASVEVRTDTGALRADGLTTDRLAVTTGTGPIALGFARAPSVVRATSDTGSVRLRLPAAQPYAVTLTTDTGGKQVAPGIHQDSAASRHVTIETGSGDISIRPA</sequence>
<feature type="signal peptide" evidence="1">
    <location>
        <begin position="1"/>
        <end position="22"/>
    </location>
</feature>
<evidence type="ECO:0000313" key="4">
    <source>
        <dbReference type="Proteomes" id="UP000462055"/>
    </source>
</evidence>
<name>A0A6I4MPT7_9ACTN</name>
<keyword evidence="4" id="KW-1185">Reference proteome</keyword>
<evidence type="ECO:0000313" key="3">
    <source>
        <dbReference type="EMBL" id="MWA06094.1"/>
    </source>
</evidence>
<dbReference type="InterPro" id="IPR025164">
    <property type="entry name" value="Toastrack_DUF4097"/>
</dbReference>
<dbReference type="EMBL" id="WBMS02000045">
    <property type="protein sequence ID" value="MWA06094.1"/>
    <property type="molecule type" value="Genomic_DNA"/>
</dbReference>
<protein>
    <submittedName>
        <fullName evidence="3">DUF4097 family beta strand repeat protein</fullName>
    </submittedName>
</protein>
<keyword evidence="1" id="KW-0732">Signal</keyword>
<reference evidence="3" key="1">
    <citation type="submission" date="2019-12" db="EMBL/GenBank/DDBJ databases">
        <title>Actinomadura physcomitrii sp. nov., a novel actinomycete isolated from moss [Physcomitrium sphaericum (Ludw) Fuernr].</title>
        <authorList>
            <person name="Zhuang X."/>
        </authorList>
    </citation>
    <scope>NUCLEOTIDE SEQUENCE [LARGE SCALE GENOMIC DNA]</scope>
    <source>
        <strain evidence="3">LD22</strain>
    </source>
</reference>
<dbReference type="RefSeq" id="WP_151598494.1">
    <property type="nucleotide sequence ID" value="NZ_WBMS02000045.1"/>
</dbReference>
<accession>A0A6I4MPT7</accession>
<comment type="caution">
    <text evidence="3">The sequence shown here is derived from an EMBL/GenBank/DDBJ whole genome shotgun (WGS) entry which is preliminary data.</text>
</comment>
<gene>
    <name evidence="3" type="ORF">F8568_038245</name>
</gene>